<protein>
    <submittedName>
        <fullName evidence="1">Uncharacterized protein</fullName>
    </submittedName>
</protein>
<evidence type="ECO:0000313" key="2">
    <source>
        <dbReference type="Proteomes" id="UP000008006"/>
    </source>
</evidence>
<sequence>MKKIKKYLLNGMRIKTLTLVEWQVTSISSEETFVTITNTGFIGDKVVK</sequence>
<dbReference type="RefSeq" id="WP_014408393.1">
    <property type="nucleotide sequence ID" value="NC_017042.1"/>
</dbReference>
<evidence type="ECO:0000313" key="1">
    <source>
        <dbReference type="EMBL" id="AFC72150.1"/>
    </source>
</evidence>
<name>A0AAI8A9D1_RICR3</name>
<accession>A0AAI8A9D1</accession>
<proteinExistence type="predicted"/>
<organism evidence="1 2">
    <name type="scientific">Rickettsia rhipicephali (strain 3-7-female6-CWPP)</name>
    <dbReference type="NCBI Taxonomy" id="1105113"/>
    <lineage>
        <taxon>Bacteria</taxon>
        <taxon>Pseudomonadati</taxon>
        <taxon>Pseudomonadota</taxon>
        <taxon>Alphaproteobacteria</taxon>
        <taxon>Rickettsiales</taxon>
        <taxon>Rickettsiaceae</taxon>
        <taxon>Rickettsieae</taxon>
        <taxon>Rickettsia</taxon>
        <taxon>spotted fever group</taxon>
    </lineage>
</organism>
<reference evidence="2" key="1">
    <citation type="submission" date="2012-02" db="EMBL/GenBank/DDBJ databases">
        <title>Complete genome sequence of Rickettsia rhipicephali strain 3-7-female6-CWPP.</title>
        <authorList>
            <person name="Johnson S.L."/>
            <person name="Munk A.C."/>
            <person name="Han S."/>
            <person name="Bruce D.C."/>
            <person name="Dasch G.A."/>
        </authorList>
    </citation>
    <scope>NUCLEOTIDE SEQUENCE [LARGE SCALE GENOMIC DNA]</scope>
    <source>
        <strain evidence="2">3-7-female6-CWPP</strain>
    </source>
</reference>
<dbReference type="AlphaFoldDB" id="A0AAI8A9D1"/>
<dbReference type="EMBL" id="CP003342">
    <property type="protein sequence ID" value="AFC72150.1"/>
    <property type="molecule type" value="Genomic_DNA"/>
</dbReference>
<gene>
    <name evidence="1" type="ordered locus">MCC_02685</name>
</gene>
<dbReference type="KEGG" id="rre:MCC_02685"/>
<keyword evidence="2" id="KW-1185">Reference proteome</keyword>
<dbReference type="Proteomes" id="UP000008006">
    <property type="component" value="Chromosome"/>
</dbReference>